<gene>
    <name evidence="5" type="ORF">MDA_GLEAN10014859</name>
</gene>
<dbReference type="InterPro" id="IPR002738">
    <property type="entry name" value="RNase_P_p30"/>
</dbReference>
<dbReference type="Gene3D" id="3.20.20.140">
    <property type="entry name" value="Metal-dependent hydrolases"/>
    <property type="match status" value="2"/>
</dbReference>
<evidence type="ECO:0000313" key="6">
    <source>
        <dbReference type="Proteomes" id="UP000010556"/>
    </source>
</evidence>
<comment type="similarity">
    <text evidence="2">Belongs to the eukaryotic/archaeal RNase P protein component 3 family.</text>
</comment>
<name>L5MDI2_MYODS</name>
<organism evidence="5 6">
    <name type="scientific">Myotis davidii</name>
    <name type="common">David's myotis</name>
    <dbReference type="NCBI Taxonomy" id="225400"/>
    <lineage>
        <taxon>Eukaryota</taxon>
        <taxon>Metazoa</taxon>
        <taxon>Chordata</taxon>
        <taxon>Craniata</taxon>
        <taxon>Vertebrata</taxon>
        <taxon>Euteleostomi</taxon>
        <taxon>Mammalia</taxon>
        <taxon>Eutheria</taxon>
        <taxon>Laurasiatheria</taxon>
        <taxon>Chiroptera</taxon>
        <taxon>Yangochiroptera</taxon>
        <taxon>Vespertilionidae</taxon>
        <taxon>Myotis</taxon>
    </lineage>
</organism>
<dbReference type="GO" id="GO:0003723">
    <property type="term" value="F:RNA binding"/>
    <property type="evidence" value="ECO:0007669"/>
    <property type="project" value="TreeGrafter"/>
</dbReference>
<dbReference type="GO" id="GO:0005655">
    <property type="term" value="C:nucleolar ribonuclease P complex"/>
    <property type="evidence" value="ECO:0007669"/>
    <property type="project" value="TreeGrafter"/>
</dbReference>
<dbReference type="InterPro" id="IPR016195">
    <property type="entry name" value="Pol/histidinol_Pase-like"/>
</dbReference>
<dbReference type="PANTHER" id="PTHR13031">
    <property type="entry name" value="RIBONUCLEASE P SUBUNIT P30"/>
    <property type="match status" value="1"/>
</dbReference>
<dbReference type="GO" id="GO:0008033">
    <property type="term" value="P:tRNA processing"/>
    <property type="evidence" value="ECO:0007669"/>
    <property type="project" value="UniProtKB-KW"/>
</dbReference>
<accession>L5MDI2</accession>
<keyword evidence="6" id="KW-1185">Reference proteome</keyword>
<dbReference type="PANTHER" id="PTHR13031:SF0">
    <property type="entry name" value="RIBONUCLEASE P PROTEIN SUBUNIT P30"/>
    <property type="match status" value="1"/>
</dbReference>
<comment type="subcellular location">
    <subcellularLocation>
        <location evidence="1">Nucleus</location>
    </subcellularLocation>
</comment>
<evidence type="ECO:0000256" key="4">
    <source>
        <dbReference type="SAM" id="MobiDB-lite"/>
    </source>
</evidence>
<evidence type="ECO:0000256" key="3">
    <source>
        <dbReference type="ARBA" id="ARBA00022694"/>
    </source>
</evidence>
<reference evidence="6" key="1">
    <citation type="journal article" date="2013" name="Science">
        <title>Comparative analysis of bat genomes provides insight into the evolution of flight and immunity.</title>
        <authorList>
            <person name="Zhang G."/>
            <person name="Cowled C."/>
            <person name="Shi Z."/>
            <person name="Huang Z."/>
            <person name="Bishop-Lilly K.A."/>
            <person name="Fang X."/>
            <person name="Wynne J.W."/>
            <person name="Xiong Z."/>
            <person name="Baker M.L."/>
            <person name="Zhao W."/>
            <person name="Tachedjian M."/>
            <person name="Zhu Y."/>
            <person name="Zhou P."/>
            <person name="Jiang X."/>
            <person name="Ng J."/>
            <person name="Yang L."/>
            <person name="Wu L."/>
            <person name="Xiao J."/>
            <person name="Feng Y."/>
            <person name="Chen Y."/>
            <person name="Sun X."/>
            <person name="Zhang Y."/>
            <person name="Marsh G.A."/>
            <person name="Crameri G."/>
            <person name="Broder C.C."/>
            <person name="Frey K.G."/>
            <person name="Wang L.F."/>
            <person name="Wang J."/>
        </authorList>
    </citation>
    <scope>NUCLEOTIDE SEQUENCE [LARGE SCALE GENOMIC DNA]</scope>
</reference>
<evidence type="ECO:0000313" key="5">
    <source>
        <dbReference type="EMBL" id="ELK36669.1"/>
    </source>
</evidence>
<dbReference type="AlphaFoldDB" id="L5MDI2"/>
<evidence type="ECO:0000256" key="1">
    <source>
        <dbReference type="ARBA" id="ARBA00004123"/>
    </source>
</evidence>
<feature type="region of interest" description="Disordered" evidence="4">
    <location>
        <begin position="340"/>
        <end position="362"/>
    </location>
</feature>
<evidence type="ECO:0000256" key="2">
    <source>
        <dbReference type="ARBA" id="ARBA00007331"/>
    </source>
</evidence>
<dbReference type="Pfam" id="PF01876">
    <property type="entry name" value="RNase_P_p30"/>
    <property type="match status" value="2"/>
</dbReference>
<proteinExistence type="inferred from homology"/>
<protein>
    <submittedName>
        <fullName evidence="5">Ribonuclease P protein subunit p30</fullName>
    </submittedName>
</protein>
<dbReference type="SUPFAM" id="SSF89550">
    <property type="entry name" value="PHP domain-like"/>
    <property type="match status" value="2"/>
</dbReference>
<dbReference type="eggNOG" id="KOG2363">
    <property type="taxonomic scope" value="Eukaryota"/>
</dbReference>
<sequence length="362" mass="39617">MAVFADLDLRAGSDLKALRGLVENAAHLGYSVVAINHVVEFKEKKQEIEKPVAVSELFTTLPIVQGKSRPIKILTRLTIIVSDPSHCNVLRATSSRVRLYDIVAVFPKTEKLFHVACTHLDVDLVCITVTEKLPFYFKRPPINVPSISKCSLGNLAKSCLSESLASSQCWQVREVGHGWHEEAAAIGHPTPPVHLLGHHNFNDVIPSKDSYKPLLESRAAVTNLSDLTDHQWSADHQLAIDRGVGFELVYSPAIKDSTMRRYTISNALNLMQVCKGKNVIISSAAERPLEIRGPYDVANLGLLFGLSESDAKAAVSTNCRAALLHGETRKTAFGIISTVKKPRPSEGNDDSLPASKKAKCED</sequence>
<dbReference type="Proteomes" id="UP000010556">
    <property type="component" value="Unassembled WGS sequence"/>
</dbReference>
<dbReference type="EMBL" id="KB101390">
    <property type="protein sequence ID" value="ELK36669.1"/>
    <property type="molecule type" value="Genomic_DNA"/>
</dbReference>
<keyword evidence="3" id="KW-0819">tRNA processing</keyword>